<gene>
    <name evidence="1" type="ORF">JAAARDRAFT_195592</name>
</gene>
<dbReference type="AlphaFoldDB" id="A0A067PLR8"/>
<evidence type="ECO:0008006" key="3">
    <source>
        <dbReference type="Google" id="ProtNLM"/>
    </source>
</evidence>
<dbReference type="Proteomes" id="UP000027265">
    <property type="component" value="Unassembled WGS sequence"/>
</dbReference>
<dbReference type="HOGENOM" id="CLU_011577_1_0_1"/>
<protein>
    <recommendedName>
        <fullName evidence="3">F-box domain-containing protein</fullName>
    </recommendedName>
</protein>
<dbReference type="InParanoid" id="A0A067PLR8"/>
<dbReference type="OrthoDB" id="3258555at2759"/>
<dbReference type="EMBL" id="KL197724">
    <property type="protein sequence ID" value="KDQ55774.1"/>
    <property type="molecule type" value="Genomic_DNA"/>
</dbReference>
<reference evidence="2" key="1">
    <citation type="journal article" date="2014" name="Proc. Natl. Acad. Sci. U.S.A.">
        <title>Extensive sampling of basidiomycete genomes demonstrates inadequacy of the white-rot/brown-rot paradigm for wood decay fungi.</title>
        <authorList>
            <person name="Riley R."/>
            <person name="Salamov A.A."/>
            <person name="Brown D.W."/>
            <person name="Nagy L.G."/>
            <person name="Floudas D."/>
            <person name="Held B.W."/>
            <person name="Levasseur A."/>
            <person name="Lombard V."/>
            <person name="Morin E."/>
            <person name="Otillar R."/>
            <person name="Lindquist E.A."/>
            <person name="Sun H."/>
            <person name="LaButti K.M."/>
            <person name="Schmutz J."/>
            <person name="Jabbour D."/>
            <person name="Luo H."/>
            <person name="Baker S.E."/>
            <person name="Pisabarro A.G."/>
            <person name="Walton J.D."/>
            <person name="Blanchette R.A."/>
            <person name="Henrissat B."/>
            <person name="Martin F."/>
            <person name="Cullen D."/>
            <person name="Hibbett D.S."/>
            <person name="Grigoriev I.V."/>
        </authorList>
    </citation>
    <scope>NUCLEOTIDE SEQUENCE [LARGE SCALE GENOMIC DNA]</scope>
    <source>
        <strain evidence="2">MUCL 33604</strain>
    </source>
</reference>
<dbReference type="InterPro" id="IPR032675">
    <property type="entry name" value="LRR_dom_sf"/>
</dbReference>
<name>A0A067PLR8_9AGAM</name>
<accession>A0A067PLR8</accession>
<proteinExistence type="predicted"/>
<organism evidence="1 2">
    <name type="scientific">Jaapia argillacea MUCL 33604</name>
    <dbReference type="NCBI Taxonomy" id="933084"/>
    <lineage>
        <taxon>Eukaryota</taxon>
        <taxon>Fungi</taxon>
        <taxon>Dikarya</taxon>
        <taxon>Basidiomycota</taxon>
        <taxon>Agaricomycotina</taxon>
        <taxon>Agaricomycetes</taxon>
        <taxon>Agaricomycetidae</taxon>
        <taxon>Jaapiales</taxon>
        <taxon>Jaapiaceae</taxon>
        <taxon>Jaapia</taxon>
    </lineage>
</organism>
<keyword evidence="2" id="KW-1185">Reference proteome</keyword>
<evidence type="ECO:0000313" key="1">
    <source>
        <dbReference type="EMBL" id="KDQ55774.1"/>
    </source>
</evidence>
<evidence type="ECO:0000313" key="2">
    <source>
        <dbReference type="Proteomes" id="UP000027265"/>
    </source>
</evidence>
<dbReference type="Gene3D" id="3.80.10.10">
    <property type="entry name" value="Ribonuclease Inhibitor"/>
    <property type="match status" value="1"/>
</dbReference>
<sequence length="423" mass="48189">MSSMVTSPFSRPEQHNVVSKAGRLPAELLHEIFQLALPPDCITDPSWEFDPVPCWSIAWRDKLSFTLVCRSWMSVGTELLYEHVAIRHATQLPLLVRTAKSPSFDFGRLIKTFTLRCFIPHLEQTVFFDDLVTLYSHCPRLRRFILSPHWDSPNPSAVVDSLCSSIPLASITHRGVNADMLPSTIDSFLDRCSSLRSLSLVISTEAFSPKSVHLPRLEELRINLLPLTEEDVFSTLTGWVMPCLTSLVISDSRYISNRLLMPFLRTHGAHLKFLHFWDHEENDSPRHGDRLVSNCPRLEHFVMPIGGLWPTSHPTLMYVDVWGNPSIHRYLDSGIVRSMRRLPLPSLPALRNFRQLDRSLICIQDLPQISPPHSTIDGDCLKHDFLGLTLTQTNDRLVAHENEPGVYPHEEQGLSPRFHSHSP</sequence>
<dbReference type="SUPFAM" id="SSF52047">
    <property type="entry name" value="RNI-like"/>
    <property type="match status" value="1"/>
</dbReference>